<dbReference type="InterPro" id="IPR045851">
    <property type="entry name" value="AMP-bd_C_sf"/>
</dbReference>
<dbReference type="InterPro" id="IPR020845">
    <property type="entry name" value="AMP-binding_CS"/>
</dbReference>
<dbReference type="InterPro" id="IPR042099">
    <property type="entry name" value="ANL_N_sf"/>
</dbReference>
<organism evidence="5 6">
    <name type="scientific">Bradyrhizobium ontarionense</name>
    <dbReference type="NCBI Taxonomy" id="2898149"/>
    <lineage>
        <taxon>Bacteria</taxon>
        <taxon>Pseudomonadati</taxon>
        <taxon>Pseudomonadota</taxon>
        <taxon>Alphaproteobacteria</taxon>
        <taxon>Hyphomicrobiales</taxon>
        <taxon>Nitrobacteraceae</taxon>
        <taxon>Bradyrhizobium</taxon>
    </lineage>
</organism>
<evidence type="ECO:0000313" key="6">
    <source>
        <dbReference type="Proteomes" id="UP001431010"/>
    </source>
</evidence>
<dbReference type="Gene3D" id="3.40.50.12780">
    <property type="entry name" value="N-terminal domain of ligase-like"/>
    <property type="match status" value="1"/>
</dbReference>
<dbReference type="InterPro" id="IPR000873">
    <property type="entry name" value="AMP-dep_synth/lig_dom"/>
</dbReference>
<keyword evidence="6" id="KW-1185">Reference proteome</keyword>
<dbReference type="Pfam" id="PF13193">
    <property type="entry name" value="AMP-binding_C"/>
    <property type="match status" value="1"/>
</dbReference>
<dbReference type="Pfam" id="PF00501">
    <property type="entry name" value="AMP-binding"/>
    <property type="match status" value="1"/>
</dbReference>
<dbReference type="InterPro" id="IPR025110">
    <property type="entry name" value="AMP-bd_C"/>
</dbReference>
<keyword evidence="2" id="KW-0436">Ligase</keyword>
<feature type="domain" description="AMP-binding enzyme C-terminal" evidence="4">
    <location>
        <begin position="436"/>
        <end position="510"/>
    </location>
</feature>
<name>A0ABY3R5H2_9BRAD</name>
<evidence type="ECO:0000259" key="4">
    <source>
        <dbReference type="Pfam" id="PF13193"/>
    </source>
</evidence>
<dbReference type="PROSITE" id="PS00455">
    <property type="entry name" value="AMP_BINDING"/>
    <property type="match status" value="1"/>
</dbReference>
<accession>A0ABY3R5H2</accession>
<evidence type="ECO:0000313" key="5">
    <source>
        <dbReference type="EMBL" id="UFZ02292.1"/>
    </source>
</evidence>
<dbReference type="SUPFAM" id="SSF56801">
    <property type="entry name" value="Acetyl-CoA synthetase-like"/>
    <property type="match status" value="1"/>
</dbReference>
<gene>
    <name evidence="5" type="ORF">LQG66_23715</name>
</gene>
<evidence type="ECO:0000256" key="1">
    <source>
        <dbReference type="ARBA" id="ARBA00006432"/>
    </source>
</evidence>
<dbReference type="Proteomes" id="UP001431010">
    <property type="component" value="Chromosome"/>
</dbReference>
<comment type="similarity">
    <text evidence="1">Belongs to the ATP-dependent AMP-binding enzyme family.</text>
</comment>
<reference evidence="5" key="1">
    <citation type="journal article" date="2024" name="Antonie Van Leeuwenhoek">
        <title>Bradyrhizobium ontarionense sp. nov., a novel bacterial symbiont isolated from Aeschynomene indica (Indian jointvetch), harbours photosynthesis, nitrogen fixation and nitrous oxide (N2O) reductase genes.</title>
        <authorList>
            <person name="Bromfield E.S.P."/>
            <person name="Cloutier S."/>
        </authorList>
    </citation>
    <scope>NUCLEOTIDE SEQUENCE</scope>
    <source>
        <strain evidence="5">A19</strain>
    </source>
</reference>
<dbReference type="EMBL" id="CP088156">
    <property type="protein sequence ID" value="UFZ02292.1"/>
    <property type="molecule type" value="Genomic_DNA"/>
</dbReference>
<feature type="domain" description="AMP-dependent synthetase/ligase" evidence="3">
    <location>
        <begin position="28"/>
        <end position="375"/>
    </location>
</feature>
<dbReference type="RefSeq" id="WP_231318082.1">
    <property type="nucleotide sequence ID" value="NZ_CP088156.1"/>
</dbReference>
<evidence type="ECO:0000256" key="2">
    <source>
        <dbReference type="ARBA" id="ARBA00022598"/>
    </source>
</evidence>
<protein>
    <submittedName>
        <fullName evidence="5">AMP-binding protein</fullName>
    </submittedName>
</protein>
<dbReference type="PANTHER" id="PTHR43201">
    <property type="entry name" value="ACYL-COA SYNTHETASE"/>
    <property type="match status" value="1"/>
</dbReference>
<sequence length="524" mass="57468">MNETRIAPGTMTPFDGMDVPWLLALRSRTRRDHPFLIWAPFDAPARRWTYGEFHDRVGALAAGLVKRGIKPGDAVLIHLDNCVEAMLAWFACVELGALAVTTNTRSAAAEMSYFAGHCRAVAAITQPAYAEMLASHCRDLSWIAVISHDPGQPESAAVAPGDRFEALFADSADRPRRAVDPLAPCSVQYTSGTTSRPKAVLWTHANALWGAKINAAHEDLHQNDVHQTYLPLFHTNALAYSMLASLWVGATCVIQPRFSASRFWRVAVEHGCTWTSTIPFCMKALLDQEVPGDHKFRLWGTALSEPPAFAKFGIKIIGWWGMTETITHGIVGEVDQPNTPMSIGRAAPEYTIRVTDDDGHPTAVGDTGNLAIKGVPGLSLFAEYLYNEEATRTSFDADGFFLTGDRVTRLENGFIRFGDRAKDMLKVGGENVAASEIEQVIITVPGVRETAVVAMRHPMLEEVPVAFVIPQAGVAREQLAERITDACRAGLADFKVPREVRLVDEMPRSTLEKVAKAELRKLLP</sequence>
<proteinExistence type="inferred from homology"/>
<dbReference type="PANTHER" id="PTHR43201:SF5">
    <property type="entry name" value="MEDIUM-CHAIN ACYL-COA LIGASE ACSF2, MITOCHONDRIAL"/>
    <property type="match status" value="1"/>
</dbReference>
<evidence type="ECO:0000259" key="3">
    <source>
        <dbReference type="Pfam" id="PF00501"/>
    </source>
</evidence>
<dbReference type="Gene3D" id="3.30.300.30">
    <property type="match status" value="1"/>
</dbReference>